<keyword evidence="2" id="KW-1185">Reference proteome</keyword>
<dbReference type="OrthoDB" id="5348860at2"/>
<accession>A0A1W2H2U6</accession>
<dbReference type="Proteomes" id="UP000192333">
    <property type="component" value="Chromosome I"/>
</dbReference>
<protein>
    <submittedName>
        <fullName evidence="1">Uncharacterized protein</fullName>
    </submittedName>
</protein>
<evidence type="ECO:0000313" key="1">
    <source>
        <dbReference type="EMBL" id="SMD42806.1"/>
    </source>
</evidence>
<name>A0A1W2H2U6_9BACT</name>
<sequence>MNFVAKICILFIYSYLGFQPKEKIILNSFNEKKIIEFLVSRYGDQSDFPRRFIYDEIDLNLDGNSEYLIGLMGPEFCGTGGCTMIILDNEFKEISYVTIVKYPVIIGDDLKEDVTNGYLNIYVRSGGMGFIKLAWNGQSYPRNPSMEPSIEESLIKGKRKYLKAEDDPSFEF</sequence>
<evidence type="ECO:0000313" key="2">
    <source>
        <dbReference type="Proteomes" id="UP000192333"/>
    </source>
</evidence>
<proteinExistence type="predicted"/>
<dbReference type="EMBL" id="LT838813">
    <property type="protein sequence ID" value="SMD42806.1"/>
    <property type="molecule type" value="Genomic_DNA"/>
</dbReference>
<dbReference type="RefSeq" id="WP_084119571.1">
    <property type="nucleotide sequence ID" value="NZ_LT838813.1"/>
</dbReference>
<dbReference type="AlphaFoldDB" id="A0A1W2H2U6"/>
<reference evidence="2" key="1">
    <citation type="submission" date="2017-04" db="EMBL/GenBank/DDBJ databases">
        <authorList>
            <person name="Varghese N."/>
            <person name="Submissions S."/>
        </authorList>
    </citation>
    <scope>NUCLEOTIDE SEQUENCE [LARGE SCALE GENOMIC DNA]</scope>
    <source>
        <strain evidence="2">DSM 16537</strain>
    </source>
</reference>
<gene>
    <name evidence="1" type="ORF">SAMN00777080_1371</name>
</gene>
<dbReference type="STRING" id="758820.SAMN00777080_1371"/>
<organism evidence="1 2">
    <name type="scientific">Aquiflexum balticum DSM 16537</name>
    <dbReference type="NCBI Taxonomy" id="758820"/>
    <lineage>
        <taxon>Bacteria</taxon>
        <taxon>Pseudomonadati</taxon>
        <taxon>Bacteroidota</taxon>
        <taxon>Cytophagia</taxon>
        <taxon>Cytophagales</taxon>
        <taxon>Cyclobacteriaceae</taxon>
        <taxon>Aquiflexum</taxon>
    </lineage>
</organism>